<evidence type="ECO:0000313" key="3">
    <source>
        <dbReference type="Proteomes" id="UP000053257"/>
    </source>
</evidence>
<evidence type="ECO:0000313" key="2">
    <source>
        <dbReference type="EMBL" id="KIP07555.1"/>
    </source>
</evidence>
<sequence length="125" mass="14360">MPDRILYNRLKTIGFELYPVEDSVNKHFLFSRYFFSQRFGGSFVKTFPKPSAKMLERHGIDDLGFFSLLYNPHAPQVPGAPGLIYSCQDTVGELQSRRMFVRLDDEQWLYVGRHTFTAAPLAHGG</sequence>
<dbReference type="HOGENOM" id="CLU_1993451_0_0_1"/>
<evidence type="ECO:0000259" key="1">
    <source>
        <dbReference type="Pfam" id="PF20411"/>
    </source>
</evidence>
<dbReference type="Proteomes" id="UP000053257">
    <property type="component" value="Unassembled WGS sequence"/>
</dbReference>
<reference evidence="2 3" key="1">
    <citation type="journal article" date="2014" name="PLoS Genet.">
        <title>Analysis of the Phlebiopsis gigantea genome, transcriptome and secretome provides insight into its pioneer colonization strategies of wood.</title>
        <authorList>
            <person name="Hori C."/>
            <person name="Ishida T."/>
            <person name="Igarashi K."/>
            <person name="Samejima M."/>
            <person name="Suzuki H."/>
            <person name="Master E."/>
            <person name="Ferreira P."/>
            <person name="Ruiz-Duenas F.J."/>
            <person name="Held B."/>
            <person name="Canessa P."/>
            <person name="Larrondo L.F."/>
            <person name="Schmoll M."/>
            <person name="Druzhinina I.S."/>
            <person name="Kubicek C.P."/>
            <person name="Gaskell J.A."/>
            <person name="Kersten P."/>
            <person name="St John F."/>
            <person name="Glasner J."/>
            <person name="Sabat G."/>
            <person name="Splinter BonDurant S."/>
            <person name="Syed K."/>
            <person name="Yadav J."/>
            <person name="Mgbeahuruike A.C."/>
            <person name="Kovalchuk A."/>
            <person name="Asiegbu F.O."/>
            <person name="Lackner G."/>
            <person name="Hoffmeister D."/>
            <person name="Rencoret J."/>
            <person name="Gutierrez A."/>
            <person name="Sun H."/>
            <person name="Lindquist E."/>
            <person name="Barry K."/>
            <person name="Riley R."/>
            <person name="Grigoriev I.V."/>
            <person name="Henrissat B."/>
            <person name="Kues U."/>
            <person name="Berka R.M."/>
            <person name="Martinez A.T."/>
            <person name="Covert S.F."/>
            <person name="Blanchette R.A."/>
            <person name="Cullen D."/>
        </authorList>
    </citation>
    <scope>NUCLEOTIDE SEQUENCE [LARGE SCALE GENOMIC DNA]</scope>
    <source>
        <strain evidence="2 3">11061_1 CR5-6</strain>
    </source>
</reference>
<name>A0A0C3SB22_PHLG1</name>
<dbReference type="AlphaFoldDB" id="A0A0C3SB22"/>
<dbReference type="EMBL" id="KN840495">
    <property type="protein sequence ID" value="KIP07555.1"/>
    <property type="molecule type" value="Genomic_DNA"/>
</dbReference>
<dbReference type="InterPro" id="IPR046520">
    <property type="entry name" value="DUF6697"/>
</dbReference>
<protein>
    <recommendedName>
        <fullName evidence="1">DUF6697 domain-containing protein</fullName>
    </recommendedName>
</protein>
<accession>A0A0C3SB22</accession>
<proteinExistence type="predicted"/>
<dbReference type="STRING" id="745531.A0A0C3SB22"/>
<feature type="domain" description="DUF6697" evidence="1">
    <location>
        <begin position="30"/>
        <end position="118"/>
    </location>
</feature>
<gene>
    <name evidence="2" type="ORF">PHLGIDRAFT_414708</name>
</gene>
<dbReference type="OrthoDB" id="3176940at2759"/>
<dbReference type="Pfam" id="PF20411">
    <property type="entry name" value="DUF6697"/>
    <property type="match status" value="1"/>
</dbReference>
<keyword evidence="3" id="KW-1185">Reference proteome</keyword>
<organism evidence="2 3">
    <name type="scientific">Phlebiopsis gigantea (strain 11061_1 CR5-6)</name>
    <name type="common">White-rot fungus</name>
    <name type="synonym">Peniophora gigantea</name>
    <dbReference type="NCBI Taxonomy" id="745531"/>
    <lineage>
        <taxon>Eukaryota</taxon>
        <taxon>Fungi</taxon>
        <taxon>Dikarya</taxon>
        <taxon>Basidiomycota</taxon>
        <taxon>Agaricomycotina</taxon>
        <taxon>Agaricomycetes</taxon>
        <taxon>Polyporales</taxon>
        <taxon>Phanerochaetaceae</taxon>
        <taxon>Phlebiopsis</taxon>
    </lineage>
</organism>